<name>A0A8J5YSG8_9ROSI</name>
<evidence type="ECO:0000259" key="1">
    <source>
        <dbReference type="Pfam" id="PF10536"/>
    </source>
</evidence>
<dbReference type="AlphaFoldDB" id="A0A8J5YSG8"/>
<dbReference type="EMBL" id="JAHUZN010000007">
    <property type="protein sequence ID" value="KAG8489223.1"/>
    <property type="molecule type" value="Genomic_DNA"/>
</dbReference>
<dbReference type="InterPro" id="IPR019557">
    <property type="entry name" value="AminoTfrase-like_pln_mobile"/>
</dbReference>
<proteinExistence type="predicted"/>
<dbReference type="InterPro" id="IPR044824">
    <property type="entry name" value="MAIN-like"/>
</dbReference>
<evidence type="ECO:0000313" key="2">
    <source>
        <dbReference type="EMBL" id="KAG8489223.1"/>
    </source>
</evidence>
<gene>
    <name evidence="2" type="ORF">CXB51_017296</name>
</gene>
<dbReference type="Proteomes" id="UP000701853">
    <property type="component" value="Chromosome 7"/>
</dbReference>
<organism evidence="2 3">
    <name type="scientific">Gossypium anomalum</name>
    <dbReference type="NCBI Taxonomy" id="47600"/>
    <lineage>
        <taxon>Eukaryota</taxon>
        <taxon>Viridiplantae</taxon>
        <taxon>Streptophyta</taxon>
        <taxon>Embryophyta</taxon>
        <taxon>Tracheophyta</taxon>
        <taxon>Spermatophyta</taxon>
        <taxon>Magnoliopsida</taxon>
        <taxon>eudicotyledons</taxon>
        <taxon>Gunneridae</taxon>
        <taxon>Pentapetalae</taxon>
        <taxon>rosids</taxon>
        <taxon>malvids</taxon>
        <taxon>Malvales</taxon>
        <taxon>Malvaceae</taxon>
        <taxon>Malvoideae</taxon>
        <taxon>Gossypium</taxon>
    </lineage>
</organism>
<protein>
    <recommendedName>
        <fullName evidence="1">Aminotransferase-like plant mobile domain-containing protein</fullName>
    </recommendedName>
</protein>
<accession>A0A8J5YSG8</accession>
<dbReference type="PANTHER" id="PTHR46033">
    <property type="entry name" value="PROTEIN MAIN-LIKE 2"/>
    <property type="match status" value="1"/>
</dbReference>
<dbReference type="Pfam" id="PF10536">
    <property type="entry name" value="PMD"/>
    <property type="match status" value="1"/>
</dbReference>
<evidence type="ECO:0000313" key="3">
    <source>
        <dbReference type="Proteomes" id="UP000701853"/>
    </source>
</evidence>
<dbReference type="GO" id="GO:0010073">
    <property type="term" value="P:meristem maintenance"/>
    <property type="evidence" value="ECO:0007669"/>
    <property type="project" value="InterPro"/>
</dbReference>
<dbReference type="OrthoDB" id="1000528at2759"/>
<dbReference type="PANTHER" id="PTHR46033:SF8">
    <property type="entry name" value="PROTEIN MAINTENANCE OF MERISTEMS-LIKE"/>
    <property type="match status" value="1"/>
</dbReference>
<reference evidence="2 3" key="1">
    <citation type="journal article" date="2021" name="bioRxiv">
        <title>The Gossypium anomalum genome as a resource for cotton improvement and evolutionary analysis of hybrid incompatibility.</title>
        <authorList>
            <person name="Grover C.E."/>
            <person name="Yuan D."/>
            <person name="Arick M.A."/>
            <person name="Miller E.R."/>
            <person name="Hu G."/>
            <person name="Peterson D.G."/>
            <person name="Wendel J.F."/>
            <person name="Udall J.A."/>
        </authorList>
    </citation>
    <scope>NUCLEOTIDE SEQUENCE [LARGE SCALE GENOMIC DNA]</scope>
    <source>
        <strain evidence="2">JFW-Udall</strain>
        <tissue evidence="2">Leaf</tissue>
    </source>
</reference>
<comment type="caution">
    <text evidence="2">The sequence shown here is derived from an EMBL/GenBank/DDBJ whole genome shotgun (WGS) entry which is preliminary data.</text>
</comment>
<sequence length="231" mass="26658">MEARDTHFSSSMWRVYNHTGGHGVITRSVSEWVGRHGSSDRSSKEDLYTTLLGKVPNKFDDFKECGKLNWGLAVLATLYRELCQATEPDKMSIGGCLLLLQSWNYGLSYVGLPDKLEDISVGKLRDVGCEGVVDSIRDYRDTGIRSSDPTVRVKATNSTATADLKELHKVDMRRKNNEDWREMHKEYIEAWDDRMDFLPIHKPFFLADTKACLEYLSWFKVTSKPIYYQWR</sequence>
<keyword evidence="3" id="KW-1185">Reference proteome</keyword>
<feature type="domain" description="Aminotransferase-like plant mobile" evidence="1">
    <location>
        <begin position="57"/>
        <end position="105"/>
    </location>
</feature>